<dbReference type="RefSeq" id="WP_124087619.1">
    <property type="nucleotide sequence ID" value="NZ_UXAW01000084.1"/>
</dbReference>
<accession>A0A3P5XME1</accession>
<dbReference type="OrthoDB" id="8373799at2"/>
<keyword evidence="2" id="KW-1185">Reference proteome</keyword>
<organism evidence="1 2">
    <name type="scientific">Pseudogemmobacter humi</name>
    <dbReference type="NCBI Taxonomy" id="2483812"/>
    <lineage>
        <taxon>Bacteria</taxon>
        <taxon>Pseudomonadati</taxon>
        <taxon>Pseudomonadota</taxon>
        <taxon>Alphaproteobacteria</taxon>
        <taxon>Rhodobacterales</taxon>
        <taxon>Paracoccaceae</taxon>
        <taxon>Pseudogemmobacter</taxon>
    </lineage>
</organism>
<dbReference type="Proteomes" id="UP000277498">
    <property type="component" value="Unassembled WGS sequence"/>
</dbReference>
<evidence type="ECO:0000313" key="1">
    <source>
        <dbReference type="EMBL" id="VDC31436.1"/>
    </source>
</evidence>
<name>A0A3P5XME1_9RHOB</name>
<dbReference type="AlphaFoldDB" id="A0A3P5XME1"/>
<protein>
    <submittedName>
        <fullName evidence="1">Uncharacterized protein</fullName>
    </submittedName>
</protein>
<evidence type="ECO:0000313" key="2">
    <source>
        <dbReference type="Proteomes" id="UP000277498"/>
    </source>
</evidence>
<dbReference type="EMBL" id="UXAW01000084">
    <property type="protein sequence ID" value="VDC31436.1"/>
    <property type="molecule type" value="Genomic_DNA"/>
</dbReference>
<proteinExistence type="predicted"/>
<gene>
    <name evidence="1" type="ORF">XINFAN_02891</name>
</gene>
<sequence length="96" mass="10165">MIITLSPIRADWPVPVLAVSGAVLEIDGQPVDLAGYDAGADPHPLIVGQPALIEGVWHVTVLLPHEPDAPEAVRFPEPVEVADGPVHLPEVQTEES</sequence>
<reference evidence="1 2" key="1">
    <citation type="submission" date="2018-11" db="EMBL/GenBank/DDBJ databases">
        <authorList>
            <person name="Criscuolo A."/>
        </authorList>
    </citation>
    <scope>NUCLEOTIDE SEQUENCE [LARGE SCALE GENOMIC DNA]</scope>
    <source>
        <strain evidence="1">ACIP111625</strain>
    </source>
</reference>